<feature type="domain" description="Xylose isomerase-like TIM barrel" evidence="3">
    <location>
        <begin position="32"/>
        <end position="275"/>
    </location>
</feature>
<dbReference type="Pfam" id="PF01261">
    <property type="entry name" value="AP_endonuc_2"/>
    <property type="match status" value="1"/>
</dbReference>
<keyword evidence="1" id="KW-0119">Carbohydrate metabolism</keyword>
<gene>
    <name evidence="4" type="ORF">ACFFQV_00285</name>
</gene>
<evidence type="ECO:0000313" key="5">
    <source>
        <dbReference type="Proteomes" id="UP001589667"/>
    </source>
</evidence>
<feature type="region of interest" description="Disordered" evidence="2">
    <location>
        <begin position="113"/>
        <end position="132"/>
    </location>
</feature>
<comment type="caution">
    <text evidence="4">The sequence shown here is derived from an EMBL/GenBank/DDBJ whole genome shotgun (WGS) entry which is preliminary data.</text>
</comment>
<dbReference type="EMBL" id="JBHMBL010000001">
    <property type="protein sequence ID" value="MFB9640714.1"/>
    <property type="molecule type" value="Genomic_DNA"/>
</dbReference>
<proteinExistence type="predicted"/>
<dbReference type="InterPro" id="IPR036237">
    <property type="entry name" value="Xyl_isomerase-like_sf"/>
</dbReference>
<organism evidence="4 5">
    <name type="scientific">Agromyces lapidis</name>
    <dbReference type="NCBI Taxonomy" id="279574"/>
    <lineage>
        <taxon>Bacteria</taxon>
        <taxon>Bacillati</taxon>
        <taxon>Actinomycetota</taxon>
        <taxon>Actinomycetes</taxon>
        <taxon>Micrococcales</taxon>
        <taxon>Microbacteriaceae</taxon>
        <taxon>Agromyces</taxon>
    </lineage>
</organism>
<evidence type="ECO:0000313" key="4">
    <source>
        <dbReference type="EMBL" id="MFB9640714.1"/>
    </source>
</evidence>
<dbReference type="SUPFAM" id="SSF51658">
    <property type="entry name" value="Xylose isomerase-like"/>
    <property type="match status" value="1"/>
</dbReference>
<protein>
    <submittedName>
        <fullName evidence="4">TIM barrel protein</fullName>
    </submittedName>
</protein>
<dbReference type="InterPro" id="IPR050312">
    <property type="entry name" value="IolE/XylAMocC-like"/>
</dbReference>
<sequence>MIRTANAPVSYGVFELSIPGLVPLPDGDQLAAWVAEAGYEGIDLGPVGLFGDRDTLPELLGRHGLALAGGWVDLPFAAADDEFDASFAGLAPVLDLFAAAAAAAPAGTFAPKPTIADSGAAERKARPGGAPELELDDERWARFAARVQRVADETRAAGLEPTFHHHACTYVETPREIDRLLADTDIDLTFDTGHLLIGGGDPVADFARWAGRINHVHLKDADRSVLAAAEGSDDPMRDVWQRRMFVALGEGDLDVDRIVDEIVDSGYDGWLVVEQDVILQDAADVDRARTDQVANRERLRRWFA</sequence>
<name>A0ABV5SK51_9MICO</name>
<dbReference type="Gene3D" id="3.20.20.150">
    <property type="entry name" value="Divalent-metal-dependent TIM barrel enzymes"/>
    <property type="match status" value="1"/>
</dbReference>
<dbReference type="InterPro" id="IPR013022">
    <property type="entry name" value="Xyl_isomerase-like_TIM-brl"/>
</dbReference>
<accession>A0ABV5SK51</accession>
<dbReference type="RefSeq" id="WP_212277287.1">
    <property type="nucleotide sequence ID" value="NZ_BAAANI010000008.1"/>
</dbReference>
<dbReference type="PANTHER" id="PTHR12110:SF41">
    <property type="entry name" value="INOSOSE DEHYDRATASE"/>
    <property type="match status" value="1"/>
</dbReference>
<dbReference type="Proteomes" id="UP001589667">
    <property type="component" value="Unassembled WGS sequence"/>
</dbReference>
<reference evidence="4 5" key="1">
    <citation type="submission" date="2024-09" db="EMBL/GenBank/DDBJ databases">
        <authorList>
            <person name="Sun Q."/>
            <person name="Mori K."/>
        </authorList>
    </citation>
    <scope>NUCLEOTIDE SEQUENCE [LARGE SCALE GENOMIC DNA]</scope>
    <source>
        <strain evidence="4 5">JCM 14321</strain>
    </source>
</reference>
<evidence type="ECO:0000259" key="3">
    <source>
        <dbReference type="Pfam" id="PF01261"/>
    </source>
</evidence>
<evidence type="ECO:0000256" key="2">
    <source>
        <dbReference type="SAM" id="MobiDB-lite"/>
    </source>
</evidence>
<evidence type="ECO:0000256" key="1">
    <source>
        <dbReference type="ARBA" id="ARBA00023277"/>
    </source>
</evidence>
<keyword evidence="5" id="KW-1185">Reference proteome</keyword>
<dbReference type="PANTHER" id="PTHR12110">
    <property type="entry name" value="HYDROXYPYRUVATE ISOMERASE"/>
    <property type="match status" value="1"/>
</dbReference>